<keyword evidence="7" id="KW-1185">Reference proteome</keyword>
<evidence type="ECO:0000256" key="2">
    <source>
        <dbReference type="ARBA" id="ARBA00023015"/>
    </source>
</evidence>
<evidence type="ECO:0000256" key="4">
    <source>
        <dbReference type="ARBA" id="ARBA00023242"/>
    </source>
</evidence>
<dbReference type="GO" id="GO:0005634">
    <property type="term" value="C:nucleus"/>
    <property type="evidence" value="ECO:0007669"/>
    <property type="project" value="UniProtKB-SubCell"/>
</dbReference>
<evidence type="ECO:0000259" key="5">
    <source>
        <dbReference type="PROSITE" id="PS50888"/>
    </source>
</evidence>
<dbReference type="Pfam" id="PF00010">
    <property type="entry name" value="HLH"/>
    <property type="match status" value="1"/>
</dbReference>
<organism evidence="6 7">
    <name type="scientific">Trifolium subterraneum</name>
    <name type="common">Subterranean clover</name>
    <dbReference type="NCBI Taxonomy" id="3900"/>
    <lineage>
        <taxon>Eukaryota</taxon>
        <taxon>Viridiplantae</taxon>
        <taxon>Streptophyta</taxon>
        <taxon>Embryophyta</taxon>
        <taxon>Tracheophyta</taxon>
        <taxon>Spermatophyta</taxon>
        <taxon>Magnoliopsida</taxon>
        <taxon>eudicotyledons</taxon>
        <taxon>Gunneridae</taxon>
        <taxon>Pentapetalae</taxon>
        <taxon>rosids</taxon>
        <taxon>fabids</taxon>
        <taxon>Fabales</taxon>
        <taxon>Fabaceae</taxon>
        <taxon>Papilionoideae</taxon>
        <taxon>50 kb inversion clade</taxon>
        <taxon>NPAAA clade</taxon>
        <taxon>Hologalegina</taxon>
        <taxon>IRL clade</taxon>
        <taxon>Trifolieae</taxon>
        <taxon>Trifolium</taxon>
    </lineage>
</organism>
<dbReference type="Proteomes" id="UP000242715">
    <property type="component" value="Unassembled WGS sequence"/>
</dbReference>
<dbReference type="EMBL" id="DF973516">
    <property type="protein sequence ID" value="GAU33119.1"/>
    <property type="molecule type" value="Genomic_DNA"/>
</dbReference>
<dbReference type="SUPFAM" id="SSF47459">
    <property type="entry name" value="HLH, helix-loop-helix DNA-binding domain"/>
    <property type="match status" value="1"/>
</dbReference>
<dbReference type="InterPro" id="IPR054502">
    <property type="entry name" value="bHLH-TF_ACT-like_plant"/>
</dbReference>
<dbReference type="GO" id="GO:0080090">
    <property type="term" value="P:regulation of primary metabolic process"/>
    <property type="evidence" value="ECO:0007669"/>
    <property type="project" value="UniProtKB-ARBA"/>
</dbReference>
<dbReference type="Pfam" id="PF22754">
    <property type="entry name" value="bHLH-TF_ACT-like_plant"/>
    <property type="match status" value="1"/>
</dbReference>
<reference evidence="7" key="1">
    <citation type="journal article" date="2017" name="Front. Plant Sci.">
        <title>Climate Clever Clovers: New Paradigm to Reduce the Environmental Footprint of Ruminants by Breeding Low Methanogenic Forages Utilizing Haplotype Variation.</title>
        <authorList>
            <person name="Kaur P."/>
            <person name="Appels R."/>
            <person name="Bayer P.E."/>
            <person name="Keeble-Gagnere G."/>
            <person name="Wang J."/>
            <person name="Hirakawa H."/>
            <person name="Shirasawa K."/>
            <person name="Vercoe P."/>
            <person name="Stefanova K."/>
            <person name="Durmic Z."/>
            <person name="Nichols P."/>
            <person name="Revell C."/>
            <person name="Isobe S.N."/>
            <person name="Edwards D."/>
            <person name="Erskine W."/>
        </authorList>
    </citation>
    <scope>NUCLEOTIDE SEQUENCE [LARGE SCALE GENOMIC DNA]</scope>
    <source>
        <strain evidence="7">cv. Daliak</strain>
    </source>
</reference>
<keyword evidence="4" id="KW-0539">Nucleus</keyword>
<name>A0A2Z6NN94_TRISU</name>
<comment type="subcellular location">
    <subcellularLocation>
        <location evidence="1">Nucleus</location>
    </subcellularLocation>
</comment>
<dbReference type="PROSITE" id="PS50888">
    <property type="entry name" value="BHLH"/>
    <property type="match status" value="1"/>
</dbReference>
<feature type="domain" description="BHLH" evidence="5">
    <location>
        <begin position="1"/>
        <end position="22"/>
    </location>
</feature>
<dbReference type="GO" id="GO:0046983">
    <property type="term" value="F:protein dimerization activity"/>
    <property type="evidence" value="ECO:0007669"/>
    <property type="project" value="InterPro"/>
</dbReference>
<accession>A0A2Z6NN94</accession>
<dbReference type="AlphaFoldDB" id="A0A2Z6NN94"/>
<sequence length="168" mass="18656">MGLDKLDKASILRAAIDYVKQLQERVHELEEKQDKNVGVKSVMVLHKINSCGIINSNIEDTNSGDTNCDGDCNNNVLPEIEVRVMGKEVLIEIHCEKQNGIELKLLDHIENLQLFVTGTSVLPFGKSAISITIIAQMGDGYKVTVHDLVKSIRQVLLKPQISCESDPY</sequence>
<dbReference type="PANTHER" id="PTHR45959:SF8">
    <property type="entry name" value="PROTEIN, PUTATIVE-RELATED"/>
    <property type="match status" value="1"/>
</dbReference>
<dbReference type="InterPro" id="IPR036638">
    <property type="entry name" value="HLH_DNA-bd_sf"/>
</dbReference>
<proteinExistence type="predicted"/>
<keyword evidence="2" id="KW-0805">Transcription regulation</keyword>
<dbReference type="InterPro" id="IPR011598">
    <property type="entry name" value="bHLH_dom"/>
</dbReference>
<protein>
    <recommendedName>
        <fullName evidence="5">BHLH domain-containing protein</fullName>
    </recommendedName>
</protein>
<dbReference type="InterPro" id="IPR052610">
    <property type="entry name" value="bHLH_transcription_regulator"/>
</dbReference>
<gene>
    <name evidence="6" type="ORF">TSUD_259700</name>
</gene>
<evidence type="ECO:0000256" key="3">
    <source>
        <dbReference type="ARBA" id="ARBA00023163"/>
    </source>
</evidence>
<dbReference type="OrthoDB" id="690068at2759"/>
<dbReference type="PANTHER" id="PTHR45959">
    <property type="entry name" value="BHLH TRANSCRIPTION FACTOR"/>
    <property type="match status" value="1"/>
</dbReference>
<keyword evidence="3" id="KW-0804">Transcription</keyword>
<evidence type="ECO:0000256" key="1">
    <source>
        <dbReference type="ARBA" id="ARBA00004123"/>
    </source>
</evidence>
<evidence type="ECO:0000313" key="7">
    <source>
        <dbReference type="Proteomes" id="UP000242715"/>
    </source>
</evidence>
<dbReference type="Gene3D" id="4.10.280.10">
    <property type="entry name" value="Helix-loop-helix DNA-binding domain"/>
    <property type="match status" value="1"/>
</dbReference>
<evidence type="ECO:0000313" key="6">
    <source>
        <dbReference type="EMBL" id="GAU33119.1"/>
    </source>
</evidence>